<feature type="compositionally biased region" description="Basic and acidic residues" evidence="4">
    <location>
        <begin position="368"/>
        <end position="382"/>
    </location>
</feature>
<feature type="domain" description="TFIIS N-terminal" evidence="5">
    <location>
        <begin position="259"/>
        <end position="337"/>
    </location>
</feature>
<feature type="region of interest" description="Disordered" evidence="4">
    <location>
        <begin position="368"/>
        <end position="388"/>
    </location>
</feature>
<feature type="compositionally biased region" description="Acidic residues" evidence="4">
    <location>
        <begin position="112"/>
        <end position="124"/>
    </location>
</feature>
<dbReference type="PANTHER" id="PTHR46010">
    <property type="entry name" value="PROTEIN IWS1 HOMOLOG"/>
    <property type="match status" value="1"/>
</dbReference>
<comment type="similarity">
    <text evidence="2">Belongs to the IWS1 family.</text>
</comment>
<evidence type="ECO:0000256" key="3">
    <source>
        <dbReference type="PROSITE-ProRule" id="PRU00649"/>
    </source>
</evidence>
<comment type="caution">
    <text evidence="6">The sequence shown here is derived from an EMBL/GenBank/DDBJ whole genome shotgun (WGS) entry which is preliminary data.</text>
</comment>
<evidence type="ECO:0000256" key="4">
    <source>
        <dbReference type="SAM" id="MobiDB-lite"/>
    </source>
</evidence>
<dbReference type="InParanoid" id="A0A1Y2B3H2"/>
<dbReference type="Pfam" id="PF08711">
    <property type="entry name" value="Med26"/>
    <property type="match status" value="1"/>
</dbReference>
<comment type="subcellular location">
    <subcellularLocation>
        <location evidence="3">Nucleus</location>
    </subcellularLocation>
</comment>
<feature type="region of interest" description="Disordered" evidence="4">
    <location>
        <begin position="1"/>
        <end position="149"/>
    </location>
</feature>
<dbReference type="InterPro" id="IPR017923">
    <property type="entry name" value="TFIIS_N"/>
</dbReference>
<evidence type="ECO:0000256" key="2">
    <source>
        <dbReference type="ARBA" id="ARBA00037992"/>
    </source>
</evidence>
<keyword evidence="7" id="KW-1185">Reference proteome</keyword>
<proteinExistence type="inferred from homology"/>
<keyword evidence="3" id="KW-0539">Nucleus</keyword>
<dbReference type="PROSITE" id="PS51319">
    <property type="entry name" value="TFIIS_N"/>
    <property type="match status" value="1"/>
</dbReference>
<dbReference type="Proteomes" id="UP000193986">
    <property type="component" value="Unassembled WGS sequence"/>
</dbReference>
<protein>
    <recommendedName>
        <fullName evidence="5">TFIIS N-terminal domain-containing protein</fullName>
    </recommendedName>
</protein>
<dbReference type="InterPro" id="IPR051037">
    <property type="entry name" value="RNAPII_TF_IWS1"/>
</dbReference>
<dbReference type="GO" id="GO:0005634">
    <property type="term" value="C:nucleus"/>
    <property type="evidence" value="ECO:0007669"/>
    <property type="project" value="UniProtKB-SubCell"/>
</dbReference>
<evidence type="ECO:0000259" key="5">
    <source>
        <dbReference type="PROSITE" id="PS51319"/>
    </source>
</evidence>
<feature type="compositionally biased region" description="Acidic residues" evidence="4">
    <location>
        <begin position="69"/>
        <end position="89"/>
    </location>
</feature>
<dbReference type="GO" id="GO:0016973">
    <property type="term" value="P:poly(A)+ mRNA export from nucleus"/>
    <property type="evidence" value="ECO:0007669"/>
    <property type="project" value="TreeGrafter"/>
</dbReference>
<dbReference type="EMBL" id="MCFC01000030">
    <property type="protein sequence ID" value="ORY28635.1"/>
    <property type="molecule type" value="Genomic_DNA"/>
</dbReference>
<organism evidence="6 7">
    <name type="scientific">Naematelia encephala</name>
    <dbReference type="NCBI Taxonomy" id="71784"/>
    <lineage>
        <taxon>Eukaryota</taxon>
        <taxon>Fungi</taxon>
        <taxon>Dikarya</taxon>
        <taxon>Basidiomycota</taxon>
        <taxon>Agaricomycotina</taxon>
        <taxon>Tremellomycetes</taxon>
        <taxon>Tremellales</taxon>
        <taxon>Naemateliaceae</taxon>
        <taxon>Naematelia</taxon>
    </lineage>
</organism>
<dbReference type="PANTHER" id="PTHR46010:SF1">
    <property type="entry name" value="PROTEIN IWS1 HOMOLOG"/>
    <property type="match status" value="1"/>
</dbReference>
<accession>A0A1Y2B3H2</accession>
<evidence type="ECO:0000313" key="7">
    <source>
        <dbReference type="Proteomes" id="UP000193986"/>
    </source>
</evidence>
<dbReference type="STRING" id="71784.A0A1Y2B3H2"/>
<feature type="region of interest" description="Disordered" evidence="4">
    <location>
        <begin position="400"/>
        <end position="437"/>
    </location>
</feature>
<evidence type="ECO:0000313" key="6">
    <source>
        <dbReference type="EMBL" id="ORY28635.1"/>
    </source>
</evidence>
<feature type="compositionally biased region" description="Basic and acidic residues" evidence="4">
    <location>
        <begin position="405"/>
        <end position="422"/>
    </location>
</feature>
<comment type="function">
    <text evidence="1">Transcription factor involved in RNA polymerase II transcription regulation. May function in both SPT15/TBP post-recruitment and recruitment steps of transcription.</text>
</comment>
<gene>
    <name evidence="6" type="ORF">BCR39DRAFT_534575</name>
</gene>
<name>A0A1Y2B3H2_9TREE</name>
<dbReference type="OrthoDB" id="21124at2759"/>
<feature type="compositionally biased region" description="Low complexity" evidence="4">
    <location>
        <begin position="1"/>
        <end position="24"/>
    </location>
</feature>
<dbReference type="InterPro" id="IPR035441">
    <property type="entry name" value="TFIIS/LEDGF_dom_sf"/>
</dbReference>
<evidence type="ECO:0000256" key="1">
    <source>
        <dbReference type="ARBA" id="ARBA00037349"/>
    </source>
</evidence>
<dbReference type="AlphaFoldDB" id="A0A1Y2B3H2"/>
<sequence>MSSSLASSASPVAEAATEATAPHAGDATQADLYDQVFGGGSDVSELSDEDDEPAASRRLPFPSRPTAVQDDEDDDEEEDDDDDDEEEVDAYVPATESSAAKIPSFKKVREPVDEDEDEEGEEGEEERRERKKKKRKTEKRRRDRDRADEVVVEEEEVEPVQDEQTLRRMALDEKIDNIGKKSKIIRRKKKGDDVDIVDSYHDEVCVRLRTRMMNAAERDKQSNDAKLPAFAKLAMLDEAMAVLRNTTLWQSIVDNGVLEAVRQWLEPIYPSGALPAVGIQKAIFEVLPKMDLDTTTLKECRLGPIVLFYTKTKRVTPAINRQADDLVQAWSRPIIKGGSGGARRRDQEEDQEGAAEIIALAARERKREKRFDARKATEENKGKKGARLFNTRDVQYTITPQSRTHQAEDLQHVSRIQSDNRKFNKFSRQVKSGRAGR</sequence>
<dbReference type="Gene3D" id="1.20.930.10">
    <property type="entry name" value="Conserved domain common to transcription factors TFIIS, elongin A, CRSP70"/>
    <property type="match status" value="1"/>
</dbReference>
<reference evidence="6 7" key="1">
    <citation type="submission" date="2016-07" db="EMBL/GenBank/DDBJ databases">
        <title>Pervasive Adenine N6-methylation of Active Genes in Fungi.</title>
        <authorList>
            <consortium name="DOE Joint Genome Institute"/>
            <person name="Mondo S.J."/>
            <person name="Dannebaum R.O."/>
            <person name="Kuo R.C."/>
            <person name="Labutti K."/>
            <person name="Haridas S."/>
            <person name="Kuo A."/>
            <person name="Salamov A."/>
            <person name="Ahrendt S.R."/>
            <person name="Lipzen A."/>
            <person name="Sullivan W."/>
            <person name="Andreopoulos W.B."/>
            <person name="Clum A."/>
            <person name="Lindquist E."/>
            <person name="Daum C."/>
            <person name="Ramamoorthy G.K."/>
            <person name="Gryganskyi A."/>
            <person name="Culley D."/>
            <person name="Magnuson J.K."/>
            <person name="James T.Y."/>
            <person name="O'Malley M.A."/>
            <person name="Stajich J.E."/>
            <person name="Spatafora J.W."/>
            <person name="Visel A."/>
            <person name="Grigoriev I.V."/>
        </authorList>
    </citation>
    <scope>NUCLEOTIDE SEQUENCE [LARGE SCALE GENOMIC DNA]</scope>
    <source>
        <strain evidence="6 7">68-887.2</strain>
    </source>
</reference>
<feature type="compositionally biased region" description="Basic residues" evidence="4">
    <location>
        <begin position="129"/>
        <end position="143"/>
    </location>
</feature>